<feature type="region of interest" description="Disordered" evidence="2">
    <location>
        <begin position="212"/>
        <end position="241"/>
    </location>
</feature>
<reference evidence="3 4" key="1">
    <citation type="submission" date="2023-01" db="EMBL/GenBank/DDBJ databases">
        <title>Genomes from the Australian National Cyanobacteria Reference Collection.</title>
        <authorList>
            <person name="Willis A."/>
            <person name="Lee E.M.F."/>
        </authorList>
    </citation>
    <scope>NUCLEOTIDE SEQUENCE [LARGE SCALE GENOMIC DNA]</scope>
    <source>
        <strain evidence="3 4">CS-537/01</strain>
    </source>
</reference>
<evidence type="ECO:0000313" key="4">
    <source>
        <dbReference type="Proteomes" id="UP001212123"/>
    </source>
</evidence>
<organism evidence="3 4">
    <name type="scientific">Dolichospermum circinale CS-537/01</name>
    <dbReference type="NCBI Taxonomy" id="3021739"/>
    <lineage>
        <taxon>Bacteria</taxon>
        <taxon>Bacillati</taxon>
        <taxon>Cyanobacteriota</taxon>
        <taxon>Cyanophyceae</taxon>
        <taxon>Nostocales</taxon>
        <taxon>Aphanizomenonaceae</taxon>
        <taxon>Dolichospermum</taxon>
        <taxon>Dolichospermum circinale</taxon>
    </lineage>
</organism>
<gene>
    <name evidence="3" type="ORF">PN492_11695</name>
</gene>
<feature type="compositionally biased region" description="Basic residues" evidence="2">
    <location>
        <begin position="230"/>
        <end position="241"/>
    </location>
</feature>
<protein>
    <submittedName>
        <fullName evidence="3">DivIVA domain-containing protein</fullName>
    </submittedName>
</protein>
<feature type="region of interest" description="Disordered" evidence="2">
    <location>
        <begin position="1"/>
        <end position="38"/>
    </location>
</feature>
<keyword evidence="1" id="KW-0175">Coiled coil</keyword>
<keyword evidence="4" id="KW-1185">Reference proteome</keyword>
<evidence type="ECO:0000256" key="2">
    <source>
        <dbReference type="SAM" id="MobiDB-lite"/>
    </source>
</evidence>
<dbReference type="SUPFAM" id="SSF58113">
    <property type="entry name" value="Apolipoprotein A-I"/>
    <property type="match status" value="1"/>
</dbReference>
<proteinExistence type="predicted"/>
<dbReference type="Proteomes" id="UP001212123">
    <property type="component" value="Unassembled WGS sequence"/>
</dbReference>
<comment type="caution">
    <text evidence="3">The sequence shown here is derived from an EMBL/GenBank/DDBJ whole genome shotgun (WGS) entry which is preliminary data.</text>
</comment>
<feature type="coiled-coil region" evidence="1">
    <location>
        <begin position="122"/>
        <end position="175"/>
    </location>
</feature>
<sequence length="241" mass="27386">MLQSSSISAHESNQNGKNPTPREYVKAIPEDGNPLPTPGVDIQQELNRLEDIILSSMRIPLTGRTLVDEDKLLEQLDFIRISLPAVFQEALDILAQKDEILLEAEEYGQQVVDVAQAKRAQILAESDIIRQAQREADQLRRQVQQDCEAMMQETIAEVERKRRACQQELEEMRQTAIAQAQEIEDGADKYADHVLSNMEQDIQEMLQIITNGRKQLRGDNPQRTANNSHNSKKSFPKSITK</sequence>
<evidence type="ECO:0000256" key="1">
    <source>
        <dbReference type="SAM" id="Coils"/>
    </source>
</evidence>
<dbReference type="EMBL" id="JAQMTU010000070">
    <property type="protein sequence ID" value="MDB9487201.1"/>
    <property type="molecule type" value="Genomic_DNA"/>
</dbReference>
<name>A0ABT5A5I4_9CYAN</name>
<dbReference type="RefSeq" id="WP_271791540.1">
    <property type="nucleotide sequence ID" value="NZ_JAQMTU010000070.1"/>
</dbReference>
<accession>A0ABT5A5I4</accession>
<evidence type="ECO:0000313" key="3">
    <source>
        <dbReference type="EMBL" id="MDB9487201.1"/>
    </source>
</evidence>
<feature type="compositionally biased region" description="Polar residues" evidence="2">
    <location>
        <begin position="1"/>
        <end position="18"/>
    </location>
</feature>